<dbReference type="InterPro" id="IPR015943">
    <property type="entry name" value="WD40/YVTN_repeat-like_dom_sf"/>
</dbReference>
<evidence type="ECO:0000313" key="4">
    <source>
        <dbReference type="Proteomes" id="UP001326715"/>
    </source>
</evidence>
<dbReference type="AlphaFoldDB" id="A0A1K1QU78"/>
<dbReference type="SUPFAM" id="SSF63825">
    <property type="entry name" value="YWTD domain"/>
    <property type="match status" value="1"/>
</dbReference>
<evidence type="ECO:0000313" key="3">
    <source>
        <dbReference type="Proteomes" id="UP000183788"/>
    </source>
</evidence>
<dbReference type="RefSeq" id="WP_072361659.1">
    <property type="nucleotide sequence ID" value="NZ_CBHWAX010000308.1"/>
</dbReference>
<dbReference type="Gene3D" id="2.130.10.10">
    <property type="entry name" value="YVTN repeat-like/Quinoprotein amine dehydrogenase"/>
    <property type="match status" value="1"/>
</dbReference>
<dbReference type="Proteomes" id="UP000183788">
    <property type="component" value="Unassembled WGS sequence"/>
</dbReference>
<protein>
    <submittedName>
        <fullName evidence="1">LVIVD repeat-containing protein</fullName>
    </submittedName>
</protein>
<sequence>MKKIYIIYIFLLSAPLLMSTSKPIAVRYVAPYKKVAQAGIIIDGNHLFIADNDNLVSYDISQPATPAERERQRISGGIDTLYMYHQNLIVCKDNFYGSDVFDVSSGSFVSSGIYWPWGSCNKVALSGDKAFVTDKTGYTCTAENPDHSVKIYRINTPAAAEFVAGINISDVSAMIATETTLYASRGKEGLAVIDIATNTVKTGIASNSYYQLQISGNKLFARAKSSLDCYDITHPQSPVLISEFAN</sequence>
<keyword evidence="4" id="KW-1185">Reference proteome</keyword>
<reference evidence="1 3" key="1">
    <citation type="submission" date="2016-11" db="EMBL/GenBank/DDBJ databases">
        <authorList>
            <person name="Jaros S."/>
            <person name="Januszkiewicz K."/>
            <person name="Wedrychowicz H."/>
        </authorList>
    </citation>
    <scope>NUCLEOTIDE SEQUENCE [LARGE SCALE GENOMIC DNA]</scope>
    <source>
        <strain evidence="1 3">DSM 784</strain>
    </source>
</reference>
<dbReference type="OrthoDB" id="1521841at2"/>
<dbReference type="Pfam" id="PF08309">
    <property type="entry name" value="LVIVD"/>
    <property type="match status" value="1"/>
</dbReference>
<accession>A0A1K1QU78</accession>
<evidence type="ECO:0000313" key="2">
    <source>
        <dbReference type="EMBL" id="WQG92553.1"/>
    </source>
</evidence>
<organism evidence="1 3">
    <name type="scientific">Chitinophaga sancti</name>
    <dbReference type="NCBI Taxonomy" id="1004"/>
    <lineage>
        <taxon>Bacteria</taxon>
        <taxon>Pseudomonadati</taxon>
        <taxon>Bacteroidota</taxon>
        <taxon>Chitinophagia</taxon>
        <taxon>Chitinophagales</taxon>
        <taxon>Chitinophagaceae</taxon>
        <taxon>Chitinophaga</taxon>
    </lineage>
</organism>
<reference evidence="2 4" key="2">
    <citation type="submission" date="2023-11" db="EMBL/GenBank/DDBJ databases">
        <title>MicrobeMod: A computational toolkit for identifying prokaryotic methylation and restriction-modification with nanopore sequencing.</title>
        <authorList>
            <person name="Crits-Christoph A."/>
            <person name="Kang S.C."/>
            <person name="Lee H."/>
            <person name="Ostrov N."/>
        </authorList>
    </citation>
    <scope>NUCLEOTIDE SEQUENCE [LARGE SCALE GENOMIC DNA]</scope>
    <source>
        <strain evidence="2 4">ATCC 23090</strain>
    </source>
</reference>
<dbReference type="EMBL" id="CP140154">
    <property type="protein sequence ID" value="WQG92553.1"/>
    <property type="molecule type" value="Genomic_DNA"/>
</dbReference>
<dbReference type="EMBL" id="FPIZ01000009">
    <property type="protein sequence ID" value="SFW62862.1"/>
    <property type="molecule type" value="Genomic_DNA"/>
</dbReference>
<evidence type="ECO:0000313" key="1">
    <source>
        <dbReference type="EMBL" id="SFW62862.1"/>
    </source>
</evidence>
<name>A0A1K1QU78_9BACT</name>
<gene>
    <name evidence="1" type="ORF">SAMN05661012_03011</name>
    <name evidence="2" type="ORF">SR876_13635</name>
</gene>
<dbReference type="InterPro" id="IPR013211">
    <property type="entry name" value="LVIVD"/>
</dbReference>
<dbReference type="STRING" id="1004.SAMN05661012_03011"/>
<dbReference type="Proteomes" id="UP001326715">
    <property type="component" value="Chromosome"/>
</dbReference>
<proteinExistence type="predicted"/>